<keyword evidence="5 13" id="KW-0597">Phosphoprotein</keyword>
<accession>A0A1H6HDR5</accession>
<evidence type="ECO:0000256" key="2">
    <source>
        <dbReference type="ARBA" id="ARBA00013332"/>
    </source>
</evidence>
<evidence type="ECO:0000256" key="5">
    <source>
        <dbReference type="ARBA" id="ARBA00022553"/>
    </source>
</evidence>
<dbReference type="SMART" id="SM00448">
    <property type="entry name" value="REC"/>
    <property type="match status" value="1"/>
</dbReference>
<dbReference type="InterPro" id="IPR011006">
    <property type="entry name" value="CheY-like_superfamily"/>
</dbReference>
<evidence type="ECO:0000256" key="10">
    <source>
        <dbReference type="ARBA" id="ARBA00023159"/>
    </source>
</evidence>
<feature type="modified residue" description="4-aspartylphosphate" evidence="13">
    <location>
        <position position="64"/>
    </location>
</feature>
<dbReference type="RefSeq" id="WP_074766558.1">
    <property type="nucleotide sequence ID" value="NZ_FNWO01000004.1"/>
</dbReference>
<evidence type="ECO:0000256" key="7">
    <source>
        <dbReference type="ARBA" id="ARBA00023012"/>
    </source>
</evidence>
<comment type="function">
    <text evidence="12">This protein is a positive regulator for the phosphate regulon. Transcription of this operon is positively regulated by PhoB and PhoR when phosphate is limited.</text>
</comment>
<evidence type="ECO:0000256" key="6">
    <source>
        <dbReference type="ARBA" id="ARBA00022592"/>
    </source>
</evidence>
<protein>
    <recommendedName>
        <fullName evidence="2">Phosphate regulon transcriptional regulatory protein PhoB</fullName>
    </recommendedName>
</protein>
<dbReference type="Gene3D" id="1.10.10.10">
    <property type="entry name" value="Winged helix-like DNA-binding domain superfamily/Winged helix DNA-binding domain"/>
    <property type="match status" value="1"/>
</dbReference>
<dbReference type="PROSITE" id="PS51755">
    <property type="entry name" value="OMPR_PHOB"/>
    <property type="match status" value="1"/>
</dbReference>
<organism evidence="17 18">
    <name type="scientific">Magnetospirillum fulvum</name>
    <name type="common">Rhodospirillum fulvum</name>
    <dbReference type="NCBI Taxonomy" id="1082"/>
    <lineage>
        <taxon>Bacteria</taxon>
        <taxon>Pseudomonadati</taxon>
        <taxon>Pseudomonadota</taxon>
        <taxon>Alphaproteobacteria</taxon>
        <taxon>Rhodospirillales</taxon>
        <taxon>Rhodospirillaceae</taxon>
        <taxon>Magnetospirillum</taxon>
    </lineage>
</organism>
<keyword evidence="10" id="KW-0010">Activator</keyword>
<dbReference type="CDD" id="cd00383">
    <property type="entry name" value="trans_reg_C"/>
    <property type="match status" value="1"/>
</dbReference>
<dbReference type="InterPro" id="IPR011879">
    <property type="entry name" value="Sig_transdc_resp-reg_PhoB"/>
</dbReference>
<dbReference type="SMART" id="SM00862">
    <property type="entry name" value="Trans_reg_C"/>
    <property type="match status" value="1"/>
</dbReference>
<evidence type="ECO:0000259" key="16">
    <source>
        <dbReference type="PROSITE" id="PS51755"/>
    </source>
</evidence>
<keyword evidence="6" id="KW-0592">Phosphate transport</keyword>
<feature type="DNA-binding region" description="OmpR/PhoB-type" evidence="14">
    <location>
        <begin position="140"/>
        <end position="238"/>
    </location>
</feature>
<dbReference type="NCBIfam" id="TIGR02154">
    <property type="entry name" value="PhoB"/>
    <property type="match status" value="1"/>
</dbReference>
<dbReference type="CDD" id="cd17574">
    <property type="entry name" value="REC_OmpR"/>
    <property type="match status" value="1"/>
</dbReference>
<dbReference type="OrthoDB" id="9802426at2"/>
<evidence type="ECO:0000259" key="15">
    <source>
        <dbReference type="PROSITE" id="PS50110"/>
    </source>
</evidence>
<gene>
    <name evidence="17" type="ORF">SAMN04244559_01205</name>
</gene>
<dbReference type="Gene3D" id="3.40.50.2300">
    <property type="match status" value="1"/>
</dbReference>
<reference evidence="18" key="1">
    <citation type="submission" date="2016-10" db="EMBL/GenBank/DDBJ databases">
        <authorList>
            <person name="Varghese N."/>
            <person name="Submissions S."/>
        </authorList>
    </citation>
    <scope>NUCLEOTIDE SEQUENCE [LARGE SCALE GENOMIC DNA]</scope>
    <source>
        <strain evidence="18">DSM 13234</strain>
    </source>
</reference>
<dbReference type="EMBL" id="FNWO01000004">
    <property type="protein sequence ID" value="SEH32230.1"/>
    <property type="molecule type" value="Genomic_DNA"/>
</dbReference>
<keyword evidence="8" id="KW-0805">Transcription regulation</keyword>
<feature type="domain" description="OmpR/PhoB-type" evidence="16">
    <location>
        <begin position="140"/>
        <end position="238"/>
    </location>
</feature>
<evidence type="ECO:0000256" key="8">
    <source>
        <dbReference type="ARBA" id="ARBA00023015"/>
    </source>
</evidence>
<keyword evidence="11" id="KW-0804">Transcription</keyword>
<evidence type="ECO:0000313" key="17">
    <source>
        <dbReference type="EMBL" id="SEH32230.1"/>
    </source>
</evidence>
<dbReference type="InterPro" id="IPR001789">
    <property type="entry name" value="Sig_transdc_resp-reg_receiver"/>
</dbReference>
<dbReference type="InterPro" id="IPR001867">
    <property type="entry name" value="OmpR/PhoB-type_DNA-bd"/>
</dbReference>
<evidence type="ECO:0000256" key="9">
    <source>
        <dbReference type="ARBA" id="ARBA00023125"/>
    </source>
</evidence>
<dbReference type="Gene3D" id="6.10.250.690">
    <property type="match status" value="1"/>
</dbReference>
<dbReference type="AlphaFoldDB" id="A0A1H6HDR5"/>
<dbReference type="PROSITE" id="PS50110">
    <property type="entry name" value="RESPONSE_REGULATORY"/>
    <property type="match status" value="1"/>
</dbReference>
<dbReference type="Pfam" id="PF00072">
    <property type="entry name" value="Response_reg"/>
    <property type="match status" value="1"/>
</dbReference>
<dbReference type="GO" id="GO:0006355">
    <property type="term" value="P:regulation of DNA-templated transcription"/>
    <property type="evidence" value="ECO:0007669"/>
    <property type="project" value="InterPro"/>
</dbReference>
<dbReference type="FunFam" id="3.40.50.2300:FF:000001">
    <property type="entry name" value="DNA-binding response regulator PhoB"/>
    <property type="match status" value="1"/>
</dbReference>
<dbReference type="InterPro" id="IPR016032">
    <property type="entry name" value="Sig_transdc_resp-reg_C-effctor"/>
</dbReference>
<sequence length="242" mass="27152">MSQRDATPAGQTRPLILLVEDEASLATMLRYNLEKEGFRVCEAGDGEEALTLVAERRPDLVLLDWMLPSLSGIEVCRQLRRKPATRDLPIIMLTARGEESDKIRGLNTGADDYLTKPFSLPELMARARALLRRAQPVPQKGQLSWGDISMDLAAHRVTRASRPIHLGPTEFRLLQFFLQHPGTVFSREELLDAVWGPDIYVEPRTVDVHIRRLRKALNCDTESDIIRTVRAAGYALDAESAA</sequence>
<evidence type="ECO:0000256" key="12">
    <source>
        <dbReference type="ARBA" id="ARBA00024735"/>
    </source>
</evidence>
<dbReference type="SUPFAM" id="SSF46894">
    <property type="entry name" value="C-terminal effector domain of the bipartite response regulators"/>
    <property type="match status" value="1"/>
</dbReference>
<evidence type="ECO:0000256" key="11">
    <source>
        <dbReference type="ARBA" id="ARBA00023163"/>
    </source>
</evidence>
<dbReference type="GO" id="GO:0005829">
    <property type="term" value="C:cytosol"/>
    <property type="evidence" value="ECO:0007669"/>
    <property type="project" value="TreeGrafter"/>
</dbReference>
<keyword evidence="7" id="KW-0902">Two-component regulatory system</keyword>
<evidence type="ECO:0000256" key="1">
    <source>
        <dbReference type="ARBA" id="ARBA00004496"/>
    </source>
</evidence>
<dbReference type="GO" id="GO:0006817">
    <property type="term" value="P:phosphate ion transport"/>
    <property type="evidence" value="ECO:0007669"/>
    <property type="project" value="UniProtKB-KW"/>
</dbReference>
<name>A0A1H6HDR5_MAGFU</name>
<evidence type="ECO:0000256" key="13">
    <source>
        <dbReference type="PROSITE-ProRule" id="PRU00169"/>
    </source>
</evidence>
<dbReference type="SUPFAM" id="SSF52172">
    <property type="entry name" value="CheY-like"/>
    <property type="match status" value="1"/>
</dbReference>
<dbReference type="GO" id="GO:0000156">
    <property type="term" value="F:phosphorelay response regulator activity"/>
    <property type="evidence" value="ECO:0007669"/>
    <property type="project" value="InterPro"/>
</dbReference>
<evidence type="ECO:0000313" key="18">
    <source>
        <dbReference type="Proteomes" id="UP000182983"/>
    </source>
</evidence>
<dbReference type="PANTHER" id="PTHR48111">
    <property type="entry name" value="REGULATOR OF RPOS"/>
    <property type="match status" value="1"/>
</dbReference>
<dbReference type="InterPro" id="IPR036388">
    <property type="entry name" value="WH-like_DNA-bd_sf"/>
</dbReference>
<keyword evidence="4" id="KW-0963">Cytoplasm</keyword>
<dbReference type="InterPro" id="IPR039420">
    <property type="entry name" value="WalR-like"/>
</dbReference>
<dbReference type="GO" id="GO:0000976">
    <property type="term" value="F:transcription cis-regulatory region binding"/>
    <property type="evidence" value="ECO:0007669"/>
    <property type="project" value="TreeGrafter"/>
</dbReference>
<keyword evidence="18" id="KW-1185">Reference proteome</keyword>
<keyword evidence="9 14" id="KW-0238">DNA-binding</keyword>
<keyword evidence="3" id="KW-0813">Transport</keyword>
<dbReference type="GO" id="GO:0032993">
    <property type="term" value="C:protein-DNA complex"/>
    <property type="evidence" value="ECO:0007669"/>
    <property type="project" value="TreeGrafter"/>
</dbReference>
<proteinExistence type="predicted"/>
<dbReference type="Proteomes" id="UP000182983">
    <property type="component" value="Unassembled WGS sequence"/>
</dbReference>
<feature type="domain" description="Response regulatory" evidence="15">
    <location>
        <begin position="15"/>
        <end position="131"/>
    </location>
</feature>
<dbReference type="Pfam" id="PF00486">
    <property type="entry name" value="Trans_reg_C"/>
    <property type="match status" value="1"/>
</dbReference>
<evidence type="ECO:0000256" key="14">
    <source>
        <dbReference type="PROSITE-ProRule" id="PRU01091"/>
    </source>
</evidence>
<comment type="subcellular location">
    <subcellularLocation>
        <location evidence="1">Cytoplasm</location>
    </subcellularLocation>
</comment>
<evidence type="ECO:0000256" key="3">
    <source>
        <dbReference type="ARBA" id="ARBA00022448"/>
    </source>
</evidence>
<evidence type="ECO:0000256" key="4">
    <source>
        <dbReference type="ARBA" id="ARBA00022490"/>
    </source>
</evidence>
<dbReference type="PANTHER" id="PTHR48111:SF40">
    <property type="entry name" value="PHOSPHATE REGULON TRANSCRIPTIONAL REGULATORY PROTEIN PHOB"/>
    <property type="match status" value="1"/>
</dbReference>